<evidence type="ECO:0000313" key="4">
    <source>
        <dbReference type="EMBL" id="JAT77984.1"/>
    </source>
</evidence>
<dbReference type="InterPro" id="IPR013785">
    <property type="entry name" value="Aldolase_TIM"/>
</dbReference>
<feature type="domain" description="G" evidence="2">
    <location>
        <begin position="351"/>
        <end position="483"/>
    </location>
</feature>
<dbReference type="InterPro" id="IPR051943">
    <property type="entry name" value="TRAFAC_Dynamin-like_GTPase"/>
</dbReference>
<evidence type="ECO:0008006" key="5">
    <source>
        <dbReference type="Google" id="ProtNLM"/>
    </source>
</evidence>
<protein>
    <recommendedName>
        <fullName evidence="5">G domain-containing protein</fullName>
    </recommendedName>
</protein>
<feature type="region of interest" description="Disordered" evidence="1">
    <location>
        <begin position="286"/>
        <end position="309"/>
    </location>
</feature>
<accession>A0A1D2AFK4</accession>
<evidence type="ECO:0000259" key="3">
    <source>
        <dbReference type="Pfam" id="PF02581"/>
    </source>
</evidence>
<evidence type="ECO:0000256" key="1">
    <source>
        <dbReference type="SAM" id="MobiDB-lite"/>
    </source>
</evidence>
<feature type="region of interest" description="Disordered" evidence="1">
    <location>
        <begin position="1"/>
        <end position="44"/>
    </location>
</feature>
<dbReference type="InterPro" id="IPR027417">
    <property type="entry name" value="P-loop_NTPase"/>
</dbReference>
<feature type="compositionally biased region" description="Low complexity" evidence="1">
    <location>
        <begin position="286"/>
        <end position="295"/>
    </location>
</feature>
<feature type="compositionally biased region" description="Basic and acidic residues" evidence="1">
    <location>
        <begin position="27"/>
        <end position="37"/>
    </location>
</feature>
<dbReference type="InterPro" id="IPR022998">
    <property type="entry name" value="ThiamineP_synth_TenI"/>
</dbReference>
<dbReference type="GO" id="GO:0005525">
    <property type="term" value="F:GTP binding"/>
    <property type="evidence" value="ECO:0007669"/>
    <property type="project" value="InterPro"/>
</dbReference>
<feature type="compositionally biased region" description="Low complexity" evidence="1">
    <location>
        <begin position="758"/>
        <end position="768"/>
    </location>
</feature>
<dbReference type="SUPFAM" id="SSF51391">
    <property type="entry name" value="Thiamin phosphate synthase"/>
    <property type="match status" value="1"/>
</dbReference>
<organism evidence="4">
    <name type="scientific">Auxenochlorella protothecoides</name>
    <name type="common">Green microalga</name>
    <name type="synonym">Chlorella protothecoides</name>
    <dbReference type="NCBI Taxonomy" id="3075"/>
    <lineage>
        <taxon>Eukaryota</taxon>
        <taxon>Viridiplantae</taxon>
        <taxon>Chlorophyta</taxon>
        <taxon>core chlorophytes</taxon>
        <taxon>Trebouxiophyceae</taxon>
        <taxon>Chlorellales</taxon>
        <taxon>Chlorellaceae</taxon>
        <taxon>Auxenochlorella</taxon>
    </lineage>
</organism>
<dbReference type="GO" id="GO:0009228">
    <property type="term" value="P:thiamine biosynthetic process"/>
    <property type="evidence" value="ECO:0007669"/>
    <property type="project" value="UniProtKB-KW"/>
</dbReference>
<reference evidence="4" key="1">
    <citation type="submission" date="2015-08" db="EMBL/GenBank/DDBJ databases">
        <authorList>
            <person name="Babu N.S."/>
            <person name="Beckwith C.J."/>
            <person name="Beseler K.G."/>
            <person name="Brison A."/>
            <person name="Carone J.V."/>
            <person name="Caskin T.P."/>
            <person name="Diamond M."/>
            <person name="Durham M.E."/>
            <person name="Foxe J.M."/>
            <person name="Go M."/>
            <person name="Henderson B.A."/>
            <person name="Jones I.B."/>
            <person name="McGettigan J.A."/>
            <person name="Micheletti S.J."/>
            <person name="Nasrallah M.E."/>
            <person name="Ortiz D."/>
            <person name="Piller C.R."/>
            <person name="Privatt S.R."/>
            <person name="Schneider S.L."/>
            <person name="Sharp S."/>
            <person name="Smith T.C."/>
            <person name="Stanton J.D."/>
            <person name="Ullery H.E."/>
            <person name="Wilson R.J."/>
            <person name="Serrano M.G."/>
            <person name="Buck G."/>
            <person name="Lee V."/>
            <person name="Wang Y."/>
            <person name="Carvalho R."/>
            <person name="Voegtly L."/>
            <person name="Shi R."/>
            <person name="Duckworth R."/>
            <person name="Johnson A."/>
            <person name="Loviza R."/>
            <person name="Walstead R."/>
            <person name="Shah Z."/>
            <person name="Kiflezghi M."/>
            <person name="Wade K."/>
            <person name="Ball S.L."/>
            <person name="Bradley K.W."/>
            <person name="Asai D.J."/>
            <person name="Bowman C.A."/>
            <person name="Russell D.A."/>
            <person name="Pope W.H."/>
            <person name="Jacobs-Sera D."/>
            <person name="Hendrix R.W."/>
            <person name="Hatfull G.F."/>
        </authorList>
    </citation>
    <scope>NUCLEOTIDE SEQUENCE</scope>
</reference>
<sequence>MRAFTLSTTPPGRVRGRGVGRPVPELPSRDRAHRSDTPGHATAKPLQCPRMHVLVCVGQGETGPAAPGATLYPAGKRQARLALPALLVALDSGSVDTDTIEAALAQGATGIVLVEDAHGPAALYEAAVAALSAVRGRCPVLIRDRVDVASATEADGVLLMRGALPVLVAKRMLGGGGALVGAAVGSRQEASRAAADGASFIVVQEDAASSSGGSASAAELMGSYREAQRSSTSIPLLRSLEGLRAEGPALDSHLASADGAVLAQGSHALVPSVAAALGRAGGGGSASAAVRQAGAPSKQTPGGRGSDDELVERERELLQRVLAFVGQATPSLEGQDLVRDALSQLDDPFLIVVVGEFNSGKSAVINALLGERVLAEGVLPTTNEISLLRWREPGSQQPEVQQEADGIFTRYLGLDLLRRLSIVDTPGTNVILERQQRLTEEYVPRADLVLFVMSADRPFTDSEVRFLRYIRRWGKKVVFLVNKVDVLGAEGEVEEVRAFVAASAERVLGLPAAGVLPLSARLAQRDPAGEGGRLGPLRGLIEGLLARGGESGRLKLETPMQVLRALLAAADAQLSADAEVAARDLESLALVGRQLEGFRAAMEREGAVQRAAVADAAREGLAAAAAVLDDQLQLGNLPGLLRDAMAQSQQGGEREGAGVAPGVAAALRYGPAGSVAEKLRGLVSEHAAWLRVNCGRQAENYAAFARDWEEGRRAHDPRAGREEPAATVELDAEQRRLWRQQQSQAMEAADDQPHAIDTPSSALTTSTPSAALASIERLEARATEALLVQEVRQAVVGTAGTAAGAGVAGFFATTILPTTLEDLLALALASAVGYVSVVNLPLRRAEAKRRLEELTLGILEIVQTDMESDLAQQVEACCAGVREAIAPLEAAAALEEENVAEFQRECGRLGEAVEEVLARVARLHIAAD</sequence>
<proteinExistence type="predicted"/>
<gene>
    <name evidence="4" type="ORF">g.24478</name>
</gene>
<dbReference type="SUPFAM" id="SSF52540">
    <property type="entry name" value="P-loop containing nucleoside triphosphate hydrolases"/>
    <property type="match status" value="1"/>
</dbReference>
<dbReference type="Gene3D" id="3.40.50.300">
    <property type="entry name" value="P-loop containing nucleotide triphosphate hydrolases"/>
    <property type="match status" value="1"/>
</dbReference>
<dbReference type="Pfam" id="PF02581">
    <property type="entry name" value="TMP-TENI"/>
    <property type="match status" value="1"/>
</dbReference>
<dbReference type="GO" id="GO:0010027">
    <property type="term" value="P:thylakoid membrane organization"/>
    <property type="evidence" value="ECO:0007669"/>
    <property type="project" value="TreeGrafter"/>
</dbReference>
<dbReference type="PANTHER" id="PTHR43681">
    <property type="entry name" value="TRANSMEMBRANE GTPASE FZO"/>
    <property type="match status" value="1"/>
</dbReference>
<dbReference type="Gene3D" id="3.20.20.70">
    <property type="entry name" value="Aldolase class I"/>
    <property type="match status" value="1"/>
</dbReference>
<dbReference type="GO" id="GO:0031969">
    <property type="term" value="C:chloroplast membrane"/>
    <property type="evidence" value="ECO:0007669"/>
    <property type="project" value="TreeGrafter"/>
</dbReference>
<evidence type="ECO:0000259" key="2">
    <source>
        <dbReference type="Pfam" id="PF01926"/>
    </source>
</evidence>
<feature type="region of interest" description="Disordered" evidence="1">
    <location>
        <begin position="739"/>
        <end position="768"/>
    </location>
</feature>
<dbReference type="InterPro" id="IPR006073">
    <property type="entry name" value="GTP-bd"/>
</dbReference>
<dbReference type="CDD" id="cd09912">
    <property type="entry name" value="DLP_2"/>
    <property type="match status" value="1"/>
</dbReference>
<feature type="domain" description="Thiamine phosphate synthase/TenI" evidence="3">
    <location>
        <begin position="96"/>
        <end position="209"/>
    </location>
</feature>
<name>A0A1D2AFK4_AUXPR</name>
<dbReference type="AlphaFoldDB" id="A0A1D2AFK4"/>
<dbReference type="Pfam" id="PF01926">
    <property type="entry name" value="MMR_HSR1"/>
    <property type="match status" value="1"/>
</dbReference>
<dbReference type="EMBL" id="GDKF01000638">
    <property type="protein sequence ID" value="JAT77984.1"/>
    <property type="molecule type" value="Transcribed_RNA"/>
</dbReference>
<dbReference type="InterPro" id="IPR036206">
    <property type="entry name" value="ThiamineP_synth_sf"/>
</dbReference>
<dbReference type="PANTHER" id="PTHR43681:SF1">
    <property type="entry name" value="SARCALUMENIN"/>
    <property type="match status" value="1"/>
</dbReference>